<gene>
    <name evidence="1" type="ORF">C5F50_03315</name>
</gene>
<dbReference type="RefSeq" id="WP_179372286.1">
    <property type="nucleotide sequence ID" value="NZ_CP026995.1"/>
</dbReference>
<proteinExistence type="predicted"/>
<dbReference type="AlphaFoldDB" id="A0A7D5M3F1"/>
<evidence type="ECO:0000313" key="2">
    <source>
        <dbReference type="Proteomes" id="UP000509478"/>
    </source>
</evidence>
<accession>A0A7D5M3F1</accession>
<dbReference type="KEGG" id="nue:C5F50_03315"/>
<name>A0A7D5M3F1_9ARCH</name>
<dbReference type="OrthoDB" id="10733at2157"/>
<sequence length="80" mass="9178">MPVEKDCAGKFIGINIDEEPREFRQDFTDAIKIKDWGKILSGNYLGWYDSIKGKYIDLFAGEGKLDETFCVTSYDNKVCQ</sequence>
<keyword evidence="2" id="KW-1185">Reference proteome</keyword>
<dbReference type="Proteomes" id="UP000509478">
    <property type="component" value="Chromosome"/>
</dbReference>
<organism evidence="1 2">
    <name type="scientific">Nitrosopumilus ureiphilus</name>
    <dbReference type="NCBI Taxonomy" id="1470067"/>
    <lineage>
        <taxon>Archaea</taxon>
        <taxon>Nitrososphaerota</taxon>
        <taxon>Nitrososphaeria</taxon>
        <taxon>Nitrosopumilales</taxon>
        <taxon>Nitrosopumilaceae</taxon>
        <taxon>Nitrosopumilus</taxon>
    </lineage>
</organism>
<protein>
    <submittedName>
        <fullName evidence="1">Uncharacterized protein</fullName>
    </submittedName>
</protein>
<dbReference type="GeneID" id="56067066"/>
<dbReference type="EMBL" id="CP026995">
    <property type="protein sequence ID" value="QLH06214.1"/>
    <property type="molecule type" value="Genomic_DNA"/>
</dbReference>
<reference evidence="1 2" key="1">
    <citation type="submission" date="2018-02" db="EMBL/GenBank/DDBJ databases">
        <title>Complete genome of Nitrosopumilus ureaphilus PS0.</title>
        <authorList>
            <person name="Qin W."/>
            <person name="Zheng Y."/>
            <person name="Stahl D.A."/>
        </authorList>
    </citation>
    <scope>NUCLEOTIDE SEQUENCE [LARGE SCALE GENOMIC DNA]</scope>
    <source>
        <strain evidence="1 2">PS0</strain>
    </source>
</reference>
<evidence type="ECO:0000313" key="1">
    <source>
        <dbReference type="EMBL" id="QLH06214.1"/>
    </source>
</evidence>